<reference evidence="1 2" key="1">
    <citation type="submission" date="2013-01" db="EMBL/GenBank/DDBJ databases">
        <authorList>
            <person name="Harkins D.M."/>
            <person name="Durkin A.S."/>
            <person name="Brinkac L.M."/>
            <person name="Haft D.H."/>
            <person name="Selengut J.D."/>
            <person name="Sanka R."/>
            <person name="DePew J."/>
            <person name="Purushe J."/>
            <person name="Tulsiani S.M."/>
            <person name="Graham G.C."/>
            <person name="Burns M.-A."/>
            <person name="Dohnt M.F."/>
            <person name="Smythe L.D."/>
            <person name="McKay D.B."/>
            <person name="Craig S.B."/>
            <person name="Vinetz J.M."/>
            <person name="Sutton G.G."/>
            <person name="Nierman W.C."/>
            <person name="Fouts D.E."/>
        </authorList>
    </citation>
    <scope>NUCLEOTIDE SEQUENCE [LARGE SCALE GENOMIC DNA]</scope>
    <source>
        <strain evidence="1 2">LT2116</strain>
    </source>
</reference>
<organism evidence="1 2">
    <name type="scientific">Leptospira weilii serovar Topaz str. LT2116</name>
    <dbReference type="NCBI Taxonomy" id="1088540"/>
    <lineage>
        <taxon>Bacteria</taxon>
        <taxon>Pseudomonadati</taxon>
        <taxon>Spirochaetota</taxon>
        <taxon>Spirochaetia</taxon>
        <taxon>Leptospirales</taxon>
        <taxon>Leptospiraceae</taxon>
        <taxon>Leptospira</taxon>
    </lineage>
</organism>
<sequence length="81" mass="9735">MTTAERVAFLHQALYKKYSDEVLRELKDEASSVDRWKRLADKVLLRAAIFQTYVEKRDCVADFAEWQNEELVEERIRQEKK</sequence>
<evidence type="ECO:0000313" key="1">
    <source>
        <dbReference type="EMBL" id="EMF79598.1"/>
    </source>
</evidence>
<comment type="caution">
    <text evidence="1">The sequence shown here is derived from an EMBL/GenBank/DDBJ whole genome shotgun (WGS) entry which is preliminary data.</text>
</comment>
<proteinExistence type="predicted"/>
<dbReference type="Proteomes" id="UP000011770">
    <property type="component" value="Unassembled WGS sequence"/>
</dbReference>
<gene>
    <name evidence="1" type="ORF">LEP1GSC188_1452</name>
</gene>
<protein>
    <submittedName>
        <fullName evidence="1">Uncharacterized protein</fullName>
    </submittedName>
</protein>
<name>M3EEV9_9LEPT</name>
<accession>M3EEV9</accession>
<dbReference type="AlphaFoldDB" id="M3EEV9"/>
<dbReference type="EMBL" id="AHOR02000076">
    <property type="protein sequence ID" value="EMF79598.1"/>
    <property type="molecule type" value="Genomic_DNA"/>
</dbReference>
<evidence type="ECO:0000313" key="2">
    <source>
        <dbReference type="Proteomes" id="UP000011770"/>
    </source>
</evidence>